<dbReference type="PROSITE" id="PS51542">
    <property type="entry name" value="FYRN"/>
    <property type="match status" value="1"/>
</dbReference>
<dbReference type="Gene3D" id="3.30.160.360">
    <property type="match status" value="1"/>
</dbReference>
<evidence type="ECO:0000256" key="1">
    <source>
        <dbReference type="ARBA" id="ARBA00004123"/>
    </source>
</evidence>
<dbReference type="PANTHER" id="PTHR22715:SF0">
    <property type="entry name" value="TRANSFORMING GROWTH FACTOR BETA REGULATOR 1"/>
    <property type="match status" value="1"/>
</dbReference>
<proteinExistence type="predicted"/>
<dbReference type="InterPro" id="IPR003888">
    <property type="entry name" value="FYrich_N"/>
</dbReference>
<comment type="subcellular location">
    <subcellularLocation>
        <location evidence="1">Nucleus</location>
    </subcellularLocation>
</comment>
<dbReference type="SMART" id="SM00541">
    <property type="entry name" value="FYRN"/>
    <property type="match status" value="1"/>
</dbReference>
<organism evidence="5 6">
    <name type="scientific">Syncephalis pseudoplumigaleata</name>
    <dbReference type="NCBI Taxonomy" id="1712513"/>
    <lineage>
        <taxon>Eukaryota</taxon>
        <taxon>Fungi</taxon>
        <taxon>Fungi incertae sedis</taxon>
        <taxon>Zoopagomycota</taxon>
        <taxon>Zoopagomycotina</taxon>
        <taxon>Zoopagomycetes</taxon>
        <taxon>Zoopagales</taxon>
        <taxon>Piptocephalidaceae</taxon>
        <taxon>Syncephalis</taxon>
    </lineage>
</organism>
<reference evidence="6" key="1">
    <citation type="journal article" date="2018" name="Nat. Microbiol.">
        <title>Leveraging single-cell genomics to expand the fungal tree of life.</title>
        <authorList>
            <person name="Ahrendt S.R."/>
            <person name="Quandt C.A."/>
            <person name="Ciobanu D."/>
            <person name="Clum A."/>
            <person name="Salamov A."/>
            <person name="Andreopoulos B."/>
            <person name="Cheng J.F."/>
            <person name="Woyke T."/>
            <person name="Pelin A."/>
            <person name="Henrissat B."/>
            <person name="Reynolds N.K."/>
            <person name="Benny G.L."/>
            <person name="Smith M.E."/>
            <person name="James T.Y."/>
            <person name="Grigoriev I.V."/>
        </authorList>
    </citation>
    <scope>NUCLEOTIDE SEQUENCE [LARGE SCALE GENOMIC DNA]</scope>
    <source>
        <strain evidence="6">Benny S71-1</strain>
    </source>
</reference>
<feature type="region of interest" description="Disordered" evidence="4">
    <location>
        <begin position="125"/>
        <end position="178"/>
    </location>
</feature>
<protein>
    <submittedName>
        <fullName evidence="5">F/Y-rich N-terminus-domain-containing protein</fullName>
    </submittedName>
</protein>
<evidence type="ECO:0000256" key="2">
    <source>
        <dbReference type="ARBA" id="ARBA00023242"/>
    </source>
</evidence>
<dbReference type="PANTHER" id="PTHR22715">
    <property type="entry name" value="TRANSFORMING GROWTH FACTOR BETA REGULATED GENE 1"/>
    <property type="match status" value="1"/>
</dbReference>
<dbReference type="Pfam" id="PF05964">
    <property type="entry name" value="FYRN"/>
    <property type="match status" value="1"/>
</dbReference>
<name>A0A4P9Z0N0_9FUNG</name>
<evidence type="ECO:0000256" key="4">
    <source>
        <dbReference type="SAM" id="MobiDB-lite"/>
    </source>
</evidence>
<keyword evidence="2" id="KW-0539">Nucleus</keyword>
<keyword evidence="3" id="KW-0175">Coiled coil</keyword>
<feature type="coiled-coil region" evidence="3">
    <location>
        <begin position="22"/>
        <end position="49"/>
    </location>
</feature>
<dbReference type="Pfam" id="PF05965">
    <property type="entry name" value="FYRC"/>
    <property type="match status" value="1"/>
</dbReference>
<dbReference type="Proteomes" id="UP000278143">
    <property type="component" value="Unassembled WGS sequence"/>
</dbReference>
<accession>A0A4P9Z0N0</accession>
<evidence type="ECO:0000313" key="5">
    <source>
        <dbReference type="EMBL" id="RKP25825.1"/>
    </source>
</evidence>
<keyword evidence="6" id="KW-1185">Reference proteome</keyword>
<sequence length="333" mass="37818">MRTYKEKYYRLRNRFYALASRRDTIQNEVNTAHAQYRALEKEKNSSDDEAELPVNVKSEDGHEEHVDIMEALKLSESDTNEPAATPNRFEYIRREFCPEKDTALLRVHVKRRRLSYFVKQAGQKTLGDSKGDAGTFASHASTAGHGGHVHASEGGMKAESMDEKPKKRRRARKWRDRRDAQEVQSLPVDVHGRIVLPVTVGRGIDAITIECLGTIVWDRDMYHTQRYIFPVGYRSTRLYLSVRNPKTRVRYTSEILDGGASPMFQVTADDLVDEPFIANSASGAWKKIIDRILQQGFSAKTHASGPQLYGLSDWGVMKAVQHHRGTTFHAAQS</sequence>
<dbReference type="PROSITE" id="PS51543">
    <property type="entry name" value="FYRC"/>
    <property type="match status" value="1"/>
</dbReference>
<gene>
    <name evidence="5" type="ORF">SYNPS1DRAFT_22288</name>
</gene>
<dbReference type="InterPro" id="IPR003889">
    <property type="entry name" value="FYrich_C"/>
</dbReference>
<dbReference type="OrthoDB" id="285793at2759"/>
<feature type="compositionally biased region" description="Basic residues" evidence="4">
    <location>
        <begin position="166"/>
        <end position="175"/>
    </location>
</feature>
<dbReference type="GO" id="GO:0005634">
    <property type="term" value="C:nucleus"/>
    <property type="evidence" value="ECO:0007669"/>
    <property type="project" value="UniProtKB-SubCell"/>
</dbReference>
<evidence type="ECO:0000313" key="6">
    <source>
        <dbReference type="Proteomes" id="UP000278143"/>
    </source>
</evidence>
<dbReference type="GO" id="GO:0051726">
    <property type="term" value="P:regulation of cell cycle"/>
    <property type="evidence" value="ECO:0007669"/>
    <property type="project" value="TreeGrafter"/>
</dbReference>
<evidence type="ECO:0000256" key="3">
    <source>
        <dbReference type="SAM" id="Coils"/>
    </source>
</evidence>
<dbReference type="EMBL" id="KZ989602">
    <property type="protein sequence ID" value="RKP25825.1"/>
    <property type="molecule type" value="Genomic_DNA"/>
</dbReference>
<dbReference type="InterPro" id="IPR040092">
    <property type="entry name" value="TBRG1"/>
</dbReference>
<dbReference type="AlphaFoldDB" id="A0A4P9Z0N0"/>